<dbReference type="Pfam" id="PF04364">
    <property type="entry name" value="DNA_pol3_chi"/>
    <property type="match status" value="1"/>
</dbReference>
<accession>A0A235HFF1</accession>
<geneLocation type="plasmid" evidence="1">
    <name>unnamed</name>
</geneLocation>
<dbReference type="EMBL" id="NOWT01000008">
    <property type="protein sequence ID" value="OYD84243.1"/>
    <property type="molecule type" value="Genomic_DNA"/>
</dbReference>
<dbReference type="Proteomes" id="UP000215367">
    <property type="component" value="Unassembled WGS sequence"/>
</dbReference>
<organism evidence="1 2">
    <name type="scientific">Azospirillum brasilense</name>
    <dbReference type="NCBI Taxonomy" id="192"/>
    <lineage>
        <taxon>Bacteria</taxon>
        <taxon>Pseudomonadati</taxon>
        <taxon>Pseudomonadota</taxon>
        <taxon>Alphaproteobacteria</taxon>
        <taxon>Rhodospirillales</taxon>
        <taxon>Azospirillaceae</taxon>
        <taxon>Azospirillum</taxon>
    </lineage>
</organism>
<dbReference type="SUPFAM" id="SSF102400">
    <property type="entry name" value="DNA polymerase III chi subunit"/>
    <property type="match status" value="1"/>
</dbReference>
<dbReference type="InterPro" id="IPR007459">
    <property type="entry name" value="DNA_pol3_chi"/>
</dbReference>
<gene>
    <name evidence="1" type="ORF">CHT98_11160</name>
</gene>
<dbReference type="PANTHER" id="PTHR38767">
    <property type="entry name" value="DNA POLYMERASE III SUBUNIT CHI"/>
    <property type="match status" value="1"/>
</dbReference>
<comment type="caution">
    <text evidence="1">The sequence shown here is derived from an EMBL/GenBank/DDBJ whole genome shotgun (WGS) entry which is preliminary data.</text>
</comment>
<dbReference type="GO" id="GO:0006260">
    <property type="term" value="P:DNA replication"/>
    <property type="evidence" value="ECO:0007669"/>
    <property type="project" value="InterPro"/>
</dbReference>
<keyword evidence="1" id="KW-0614">Plasmid</keyword>
<dbReference type="PANTHER" id="PTHR38767:SF1">
    <property type="entry name" value="DNA POLYMERASE III SUBUNIT CHI"/>
    <property type="match status" value="1"/>
</dbReference>
<dbReference type="GO" id="GO:0003677">
    <property type="term" value="F:DNA binding"/>
    <property type="evidence" value="ECO:0007669"/>
    <property type="project" value="InterPro"/>
</dbReference>
<dbReference type="GO" id="GO:0032298">
    <property type="term" value="P:positive regulation of DNA-templated DNA replication initiation"/>
    <property type="evidence" value="ECO:0007669"/>
    <property type="project" value="TreeGrafter"/>
</dbReference>
<sequence length="149" mass="16723">MTEVRFYHLQRRTLEQALPKILEKVLERGWRAVVLAGSPERVDALNQHLWTYDPSSFLPHGAARDGFAAEQPVWLTAEEENPNGATVLILVDGVTSEAMGSFDLVCDLFDGNDGDAVLAARERWKICKSAGHALTYWQQNDRGGWEKRA</sequence>
<dbReference type="GO" id="GO:0003887">
    <property type="term" value="F:DNA-directed DNA polymerase activity"/>
    <property type="evidence" value="ECO:0007669"/>
    <property type="project" value="InterPro"/>
</dbReference>
<dbReference type="AlphaFoldDB" id="A0A235HFF1"/>
<protein>
    <submittedName>
        <fullName evidence="1">DNA polymerase III subunit chi</fullName>
    </submittedName>
</protein>
<dbReference type="Gene3D" id="3.40.50.10110">
    <property type="entry name" value="DNA polymerase III subunit chi"/>
    <property type="match status" value="1"/>
</dbReference>
<dbReference type="InterPro" id="IPR036768">
    <property type="entry name" value="PolIII_chi_sf"/>
</dbReference>
<name>A0A235HFF1_AZOBR</name>
<reference evidence="1 2" key="1">
    <citation type="submission" date="2017-07" db="EMBL/GenBank/DDBJ databases">
        <title>Whole genome sequence of Azospirillum brasilense 2A1, a potential biofertilizer strain.</title>
        <authorList>
            <person name="Fontana C.A."/>
            <person name="Toffoli L.M."/>
            <person name="Salazar S.M."/>
            <person name="Puglisi E."/>
            <person name="Pedraza R."/>
            <person name="Bassi D."/>
            <person name="Cocconcelli P.S."/>
        </authorList>
    </citation>
    <scope>NUCLEOTIDE SEQUENCE [LARGE SCALE GENOMIC DNA]</scope>
    <source>
        <strain evidence="1 2">2A1</strain>
        <plasmid evidence="1">unnamed</plasmid>
    </source>
</reference>
<evidence type="ECO:0000313" key="2">
    <source>
        <dbReference type="Proteomes" id="UP000215367"/>
    </source>
</evidence>
<dbReference type="NCBIfam" id="NF004347">
    <property type="entry name" value="PRK05728.1-4"/>
    <property type="match status" value="1"/>
</dbReference>
<evidence type="ECO:0000313" key="1">
    <source>
        <dbReference type="EMBL" id="OYD84243.1"/>
    </source>
</evidence>
<proteinExistence type="predicted"/>
<dbReference type="RefSeq" id="WP_094303282.1">
    <property type="nucleotide sequence ID" value="NZ_NOWT01000008.1"/>
</dbReference>